<dbReference type="InterPro" id="IPR011009">
    <property type="entry name" value="Kinase-like_dom_sf"/>
</dbReference>
<dbReference type="PANTHER" id="PTHR11012">
    <property type="entry name" value="PROTEIN KINASE-LIKE DOMAIN-CONTAINING"/>
    <property type="match status" value="1"/>
</dbReference>
<dbReference type="EMBL" id="LJZO01000004">
    <property type="protein sequence ID" value="ROW02928.1"/>
    <property type="molecule type" value="Genomic_DNA"/>
</dbReference>
<dbReference type="SUPFAM" id="SSF56112">
    <property type="entry name" value="Protein kinase-like (PK-like)"/>
    <property type="match status" value="1"/>
</dbReference>
<protein>
    <recommendedName>
        <fullName evidence="1">CHK kinase-like domain-containing protein</fullName>
    </recommendedName>
</protein>
<dbReference type="PANTHER" id="PTHR11012:SF30">
    <property type="entry name" value="PROTEIN KINASE-LIKE DOMAIN-CONTAINING"/>
    <property type="match status" value="1"/>
</dbReference>
<dbReference type="OrthoDB" id="191037at2759"/>
<evidence type="ECO:0000259" key="1">
    <source>
        <dbReference type="SMART" id="SM00587"/>
    </source>
</evidence>
<keyword evidence="3" id="KW-1185">Reference proteome</keyword>
<dbReference type="SMART" id="SM00587">
    <property type="entry name" value="CHK"/>
    <property type="match status" value="1"/>
</dbReference>
<dbReference type="Proteomes" id="UP000284375">
    <property type="component" value="Unassembled WGS sequence"/>
</dbReference>
<evidence type="ECO:0000313" key="3">
    <source>
        <dbReference type="Proteomes" id="UP000284375"/>
    </source>
</evidence>
<dbReference type="InterPro" id="IPR015897">
    <property type="entry name" value="CHK_kinase-like"/>
</dbReference>
<feature type="domain" description="CHK kinase-like" evidence="1">
    <location>
        <begin position="131"/>
        <end position="308"/>
    </location>
</feature>
<dbReference type="Pfam" id="PF02958">
    <property type="entry name" value="EcKL"/>
    <property type="match status" value="2"/>
</dbReference>
<comment type="caution">
    <text evidence="2">The sequence shown here is derived from an EMBL/GenBank/DDBJ whole genome shotgun (WGS) entry which is preliminary data.</text>
</comment>
<gene>
    <name evidence="2" type="ORF">VSDG_01718</name>
</gene>
<accession>A0A423WHQ8</accession>
<proteinExistence type="predicted"/>
<evidence type="ECO:0000313" key="2">
    <source>
        <dbReference type="EMBL" id="ROW02928.1"/>
    </source>
</evidence>
<dbReference type="Gene3D" id="3.90.1200.10">
    <property type="match status" value="1"/>
</dbReference>
<name>A0A423WHQ8_CYTCH</name>
<dbReference type="AlphaFoldDB" id="A0A423WHQ8"/>
<reference evidence="2 3" key="1">
    <citation type="submission" date="2015-09" db="EMBL/GenBank/DDBJ databases">
        <title>Host preference determinants of Valsa canker pathogens revealed by comparative genomics.</title>
        <authorList>
            <person name="Yin Z."/>
            <person name="Huang L."/>
        </authorList>
    </citation>
    <scope>NUCLEOTIDE SEQUENCE [LARGE SCALE GENOMIC DNA]</scope>
    <source>
        <strain evidence="2 3">YSFL</strain>
    </source>
</reference>
<sequence>MSGTLPIETSSTGPLDRLPIVPEEVTAEWLGSKLGHKIKSIKITKSILATGSKLLFDITYDDGENATADDSRPASVCVKGGFDPEQMAQYPFLIEIYEREVEFFNHIAPNLVYMDLPRSYWAGHDRQNAIVIMEDLTQHGCTFGDPLYTWPVERVLAGVEQLAAMHAWTWGKSAKDYTWLTPHYDTSLLYLIDRWGVVALSSDRPPLPEYMHDAARVKAVFAKHYSSRAAKFSCLIHGDPHTGNTYFGARGQNPDSARFLDYQMVHVGSPFHDVTYFVGAALTVEDRREHEWRVLDHYLASLARFGGPVLDRKDKEVEFEYRKSWLSGVAWIVTPYGMQTKERVFVMVPRYIAAINDHKCFELVESQM</sequence>
<organism evidence="2 3">
    <name type="scientific">Cytospora chrysosperma</name>
    <name type="common">Cytospora canker fungus</name>
    <name type="synonym">Sphaeria chrysosperma</name>
    <dbReference type="NCBI Taxonomy" id="252740"/>
    <lineage>
        <taxon>Eukaryota</taxon>
        <taxon>Fungi</taxon>
        <taxon>Dikarya</taxon>
        <taxon>Ascomycota</taxon>
        <taxon>Pezizomycotina</taxon>
        <taxon>Sordariomycetes</taxon>
        <taxon>Sordariomycetidae</taxon>
        <taxon>Diaporthales</taxon>
        <taxon>Cytosporaceae</taxon>
        <taxon>Cytospora</taxon>
    </lineage>
</organism>
<dbReference type="InterPro" id="IPR004119">
    <property type="entry name" value="EcKL"/>
</dbReference>